<reference evidence="2 3" key="1">
    <citation type="submission" date="2020-07" db="EMBL/GenBank/DDBJ databases">
        <title>Genomic diversity of species in the Neisseriaceae family.</title>
        <authorList>
            <person name="Vincent A.T."/>
            <person name="Bernet E."/>
            <person name="Veyrier F.J."/>
        </authorList>
    </citation>
    <scope>NUCLEOTIDE SEQUENCE [LARGE SCALE GENOMIC DNA]</scope>
    <source>
        <strain evidence="2 3">DSM 22244</strain>
    </source>
</reference>
<dbReference type="Proteomes" id="UP000514752">
    <property type="component" value="Chromosome"/>
</dbReference>
<evidence type="ECO:0000313" key="2">
    <source>
        <dbReference type="EMBL" id="QMT39603.1"/>
    </source>
</evidence>
<evidence type="ECO:0000313" key="3">
    <source>
        <dbReference type="Proteomes" id="UP000514752"/>
    </source>
</evidence>
<keyword evidence="1" id="KW-0732">Signal</keyword>
<accession>A0A7D7N4X0</accession>
<dbReference type="KEGG" id="nsg:H3L94_06870"/>
<dbReference type="RefSeq" id="WP_182121412.1">
    <property type="nucleotide sequence ID" value="NZ_CP059567.1"/>
</dbReference>
<dbReference type="EMBL" id="CP059567">
    <property type="protein sequence ID" value="QMT39603.1"/>
    <property type="molecule type" value="Genomic_DNA"/>
</dbReference>
<evidence type="ECO:0000256" key="1">
    <source>
        <dbReference type="SAM" id="SignalP"/>
    </source>
</evidence>
<feature type="chain" id="PRO_5027930342" description="DUF5339 domain-containing protein" evidence="1">
    <location>
        <begin position="25"/>
        <end position="127"/>
    </location>
</feature>
<feature type="signal peptide" evidence="1">
    <location>
        <begin position="1"/>
        <end position="24"/>
    </location>
</feature>
<protein>
    <recommendedName>
        <fullName evidence="4">DUF5339 domain-containing protein</fullName>
    </recommendedName>
</protein>
<gene>
    <name evidence="2" type="ORF">H3L94_06870</name>
</gene>
<dbReference type="AlphaFoldDB" id="A0A7D7N4X0"/>
<sequence length="127" mass="14127">MKRIIRHHQALALAACLTALPAAAQNHNDARCMQASADIMELLLMAGSCAPEQMGDKDTLQPGFAELNRRINACDSGRDAERMLPALKQRFQNHPLNPERPDNTQARQAYCARAAEHAERILKPYLP</sequence>
<name>A0A7D7N4X0_9NEIS</name>
<organism evidence="2 3">
    <name type="scientific">Neisseria shayeganii</name>
    <dbReference type="NCBI Taxonomy" id="607712"/>
    <lineage>
        <taxon>Bacteria</taxon>
        <taxon>Pseudomonadati</taxon>
        <taxon>Pseudomonadota</taxon>
        <taxon>Betaproteobacteria</taxon>
        <taxon>Neisseriales</taxon>
        <taxon>Neisseriaceae</taxon>
        <taxon>Neisseria</taxon>
    </lineage>
</organism>
<proteinExistence type="predicted"/>
<evidence type="ECO:0008006" key="4">
    <source>
        <dbReference type="Google" id="ProtNLM"/>
    </source>
</evidence>